<feature type="domain" description="WAPL" evidence="3">
    <location>
        <begin position="232"/>
        <end position="772"/>
    </location>
</feature>
<evidence type="ECO:0000313" key="4">
    <source>
        <dbReference type="EMBL" id="CAH3143865.1"/>
    </source>
</evidence>
<evidence type="ECO:0000256" key="2">
    <source>
        <dbReference type="SAM" id="MobiDB-lite"/>
    </source>
</evidence>
<dbReference type="PANTHER" id="PTHR22100:SF13">
    <property type="entry name" value="WINGS APART-LIKE PROTEIN HOMOLOG"/>
    <property type="match status" value="1"/>
</dbReference>
<dbReference type="Pfam" id="PF07814">
    <property type="entry name" value="WAPL"/>
    <property type="match status" value="1"/>
</dbReference>
<dbReference type="InterPro" id="IPR022771">
    <property type="entry name" value="WAPL_C"/>
</dbReference>
<dbReference type="Proteomes" id="UP001159428">
    <property type="component" value="Unassembled WGS sequence"/>
</dbReference>
<evidence type="ECO:0000313" key="5">
    <source>
        <dbReference type="Proteomes" id="UP001159428"/>
    </source>
</evidence>
<dbReference type="InterPro" id="IPR039874">
    <property type="entry name" value="WAPL"/>
</dbReference>
<dbReference type="Gene3D" id="1.25.10.10">
    <property type="entry name" value="Leucine-rich Repeat Variant"/>
    <property type="match status" value="1"/>
</dbReference>
<comment type="similarity">
    <text evidence="1">Belongs to the WAPL family.</text>
</comment>
<comment type="caution">
    <text evidence="4">The sequence shown here is derived from an EMBL/GenBank/DDBJ whole genome shotgun (WGS) entry which is preliminary data.</text>
</comment>
<keyword evidence="5" id="KW-1185">Reference proteome</keyword>
<accession>A0AAU9XEP8</accession>
<sequence length="791" mass="88175">MPKYGTKTYSRNRAKESKLSKEFDEIQQSENSDANVTLGQKTFSRGTSRKSPWARTSRIIESNAGLIKAGNNDSSKTSKRRRLGTIDEKDPYAFDEDDVTISHSQKSALQSNAIVPEKQAIAPEVTDKSTDDEAYSSSQEFSENSSQGGEKRGTYTYRKKLSSSPFKSFLKNNDKSLSPKKDKLRRLSALPTSADFSEESQDEVPSDAPSLAPAVCLPQKKDTDSPSAIRVKRTDKPLFTVVRNVKQVHECLESGEDQQFFDDVEYLLDGLNETRSISTRCVSALDFASHCAQPSFRVNLRAHGMGPKIFSALQDAPSDKCLALCTSAITLMLSQDRQNADLDRSVLELMMKLLAVDSKNKQSKSLKDYNKYVSKVRTLLEKQSASEELLEMGDDDINPASLVCESMLSLTSQRIGEWFKEEIRVLQGLDHIMNTAIQIIDELLTRHVDGKLHEGVSIAKLKKLTRCMRLLENVTIQNLNNQKYMIQYEKGSFVTSLVRLLQMCLNTLNNGVSSKKAKKKPDEVFQDCFFGILKVFLNLTHNFERGCSCIGQQEGFLSSLLLTVLQLPQFVSESKRFDLLVLSLELLINLVEDSKQNIASLVQLRTSSPCHDSQDDSQDVTNQGGKLSSTEALVQLFLIREEAARNTDDMTSGLSTEEESSQESFKPTKDGKGWTFGEDIDVSVDEGDKKSNDAQEEEEEIVPLEVQLGKALQKAGKHMEDSVVAAYVALLLGCIVQENKANQSFVRSLLPDGDFSLLINVLRKFLRFIKLTSGTSGHGIEKIVKVLESCK</sequence>
<feature type="region of interest" description="Disordered" evidence="2">
    <location>
        <begin position="1"/>
        <end position="158"/>
    </location>
</feature>
<dbReference type="AlphaFoldDB" id="A0AAU9XEP8"/>
<feature type="compositionally biased region" description="Low complexity" evidence="2">
    <location>
        <begin position="136"/>
        <end position="148"/>
    </location>
</feature>
<feature type="region of interest" description="Disordered" evidence="2">
    <location>
        <begin position="647"/>
        <end position="672"/>
    </location>
</feature>
<dbReference type="PANTHER" id="PTHR22100">
    <property type="entry name" value="WINGS APART-LIKE PROTEIN HOMOLOG"/>
    <property type="match status" value="1"/>
</dbReference>
<dbReference type="InterPro" id="IPR011989">
    <property type="entry name" value="ARM-like"/>
</dbReference>
<reference evidence="4 5" key="1">
    <citation type="submission" date="2022-05" db="EMBL/GenBank/DDBJ databases">
        <authorList>
            <consortium name="Genoscope - CEA"/>
            <person name="William W."/>
        </authorList>
    </citation>
    <scope>NUCLEOTIDE SEQUENCE [LARGE SCALE GENOMIC DNA]</scope>
</reference>
<feature type="compositionally biased region" description="Polar residues" evidence="2">
    <location>
        <begin position="101"/>
        <end position="113"/>
    </location>
</feature>
<name>A0AAU9XEP8_9CNID</name>
<dbReference type="EMBL" id="CALNXJ010000038">
    <property type="protein sequence ID" value="CAH3143865.1"/>
    <property type="molecule type" value="Genomic_DNA"/>
</dbReference>
<proteinExistence type="inferred from homology"/>
<evidence type="ECO:0000256" key="1">
    <source>
        <dbReference type="ARBA" id="ARBA00006854"/>
    </source>
</evidence>
<organism evidence="4 5">
    <name type="scientific">Pocillopora meandrina</name>
    <dbReference type="NCBI Taxonomy" id="46732"/>
    <lineage>
        <taxon>Eukaryota</taxon>
        <taxon>Metazoa</taxon>
        <taxon>Cnidaria</taxon>
        <taxon>Anthozoa</taxon>
        <taxon>Hexacorallia</taxon>
        <taxon>Scleractinia</taxon>
        <taxon>Astrocoeniina</taxon>
        <taxon>Pocilloporidae</taxon>
        <taxon>Pocillopora</taxon>
    </lineage>
</organism>
<dbReference type="InterPro" id="IPR012502">
    <property type="entry name" value="WAPL_dom"/>
</dbReference>
<evidence type="ECO:0000259" key="3">
    <source>
        <dbReference type="PROSITE" id="PS51271"/>
    </source>
</evidence>
<feature type="compositionally biased region" description="Basic and acidic residues" evidence="2">
    <location>
        <begin position="13"/>
        <end position="24"/>
    </location>
</feature>
<protein>
    <recommendedName>
        <fullName evidence="3">WAPL domain-containing protein</fullName>
    </recommendedName>
</protein>
<feature type="compositionally biased region" description="Polar residues" evidence="2">
    <location>
        <begin position="26"/>
        <end position="50"/>
    </location>
</feature>
<dbReference type="PROSITE" id="PS51271">
    <property type="entry name" value="WAPL"/>
    <property type="match status" value="1"/>
</dbReference>
<gene>
    <name evidence="4" type="ORF">PMEA_00020824</name>
</gene>